<dbReference type="Pfam" id="PF13193">
    <property type="entry name" value="AMP-binding_C"/>
    <property type="match status" value="1"/>
</dbReference>
<gene>
    <name evidence="7" type="ORF">SAMN05443248_0891</name>
</gene>
<dbReference type="InterPro" id="IPR042099">
    <property type="entry name" value="ANL_N_sf"/>
</dbReference>
<dbReference type="GO" id="GO:0006633">
    <property type="term" value="P:fatty acid biosynthetic process"/>
    <property type="evidence" value="ECO:0007669"/>
    <property type="project" value="TreeGrafter"/>
</dbReference>
<dbReference type="Proteomes" id="UP000189796">
    <property type="component" value="Chromosome I"/>
</dbReference>
<dbReference type="PANTHER" id="PTHR43605">
    <property type="entry name" value="ACYL-COENZYME A SYNTHETASE"/>
    <property type="match status" value="1"/>
</dbReference>
<dbReference type="FunFam" id="3.30.300.30:FF:000005">
    <property type="entry name" value="Acyl-coenzyme A synthetase ACSM5, mitochondrial"/>
    <property type="match status" value="1"/>
</dbReference>
<dbReference type="GO" id="GO:0016405">
    <property type="term" value="F:CoA-ligase activity"/>
    <property type="evidence" value="ECO:0007669"/>
    <property type="project" value="UniProtKB-ARBA"/>
</dbReference>
<evidence type="ECO:0000256" key="1">
    <source>
        <dbReference type="ARBA" id="ARBA00006432"/>
    </source>
</evidence>
<keyword evidence="2" id="KW-0436">Ligase</keyword>
<proteinExistence type="inferred from homology"/>
<dbReference type="OrthoDB" id="9803968at2"/>
<evidence type="ECO:0000313" key="7">
    <source>
        <dbReference type="EMBL" id="SHG25276.1"/>
    </source>
</evidence>
<dbReference type="EMBL" id="LT670817">
    <property type="protein sequence ID" value="SHG25276.1"/>
    <property type="molecule type" value="Genomic_DNA"/>
</dbReference>
<dbReference type="RefSeq" id="WP_079600164.1">
    <property type="nucleotide sequence ID" value="NZ_LT670817.1"/>
</dbReference>
<keyword evidence="3" id="KW-0547">Nucleotide-binding</keyword>
<dbReference type="Gene3D" id="3.30.300.30">
    <property type="match status" value="1"/>
</dbReference>
<keyword evidence="4" id="KW-0067">ATP-binding</keyword>
<evidence type="ECO:0000313" key="8">
    <source>
        <dbReference type="Proteomes" id="UP000189796"/>
    </source>
</evidence>
<dbReference type="Gene3D" id="3.40.50.12780">
    <property type="entry name" value="N-terminal domain of ligase-like"/>
    <property type="match status" value="1"/>
</dbReference>
<dbReference type="CDD" id="cd05971">
    <property type="entry name" value="MACS_like_3"/>
    <property type="match status" value="1"/>
</dbReference>
<dbReference type="GO" id="GO:0004321">
    <property type="term" value="F:fatty-acyl-CoA synthase activity"/>
    <property type="evidence" value="ECO:0007669"/>
    <property type="project" value="TreeGrafter"/>
</dbReference>
<dbReference type="GO" id="GO:0015645">
    <property type="term" value="F:fatty acid ligase activity"/>
    <property type="evidence" value="ECO:0007669"/>
    <property type="project" value="TreeGrafter"/>
</dbReference>
<dbReference type="PANTHER" id="PTHR43605:SF10">
    <property type="entry name" value="ACYL-COA SYNTHETASE MEDIUM CHAIN FAMILY MEMBER 3"/>
    <property type="match status" value="1"/>
</dbReference>
<dbReference type="InterPro" id="IPR025110">
    <property type="entry name" value="AMP-bd_C"/>
</dbReference>
<dbReference type="InterPro" id="IPR045851">
    <property type="entry name" value="AMP-bd_C_sf"/>
</dbReference>
<dbReference type="InterPro" id="IPR049515">
    <property type="entry name" value="MACS_put"/>
</dbReference>
<dbReference type="AlphaFoldDB" id="A0A1M5IAE7"/>
<accession>A0A1M5IAE7</accession>
<evidence type="ECO:0000256" key="2">
    <source>
        <dbReference type="ARBA" id="ARBA00022598"/>
    </source>
</evidence>
<organism evidence="7 8">
    <name type="scientific">Bradyrhizobium erythrophlei</name>
    <dbReference type="NCBI Taxonomy" id="1437360"/>
    <lineage>
        <taxon>Bacteria</taxon>
        <taxon>Pseudomonadati</taxon>
        <taxon>Pseudomonadota</taxon>
        <taxon>Alphaproteobacteria</taxon>
        <taxon>Hyphomicrobiales</taxon>
        <taxon>Nitrobacteraceae</taxon>
        <taxon>Bradyrhizobium</taxon>
    </lineage>
</organism>
<name>A0A1M5IAE7_9BRAD</name>
<evidence type="ECO:0000259" key="6">
    <source>
        <dbReference type="Pfam" id="PF13193"/>
    </source>
</evidence>
<dbReference type="PROSITE" id="PS00455">
    <property type="entry name" value="AMP_BINDING"/>
    <property type="match status" value="1"/>
</dbReference>
<evidence type="ECO:0000259" key="5">
    <source>
        <dbReference type="Pfam" id="PF00501"/>
    </source>
</evidence>
<dbReference type="InterPro" id="IPR000873">
    <property type="entry name" value="AMP-dep_synth/lig_dom"/>
</dbReference>
<feature type="domain" description="AMP-binding enzyme C-terminal" evidence="6">
    <location>
        <begin position="448"/>
        <end position="526"/>
    </location>
</feature>
<dbReference type="InterPro" id="IPR020845">
    <property type="entry name" value="AMP-binding_CS"/>
</dbReference>
<dbReference type="GO" id="GO:0006637">
    <property type="term" value="P:acyl-CoA metabolic process"/>
    <property type="evidence" value="ECO:0007669"/>
    <property type="project" value="TreeGrafter"/>
</dbReference>
<sequence>MLTEASNYDDLYRNFRWEIPARFNIATACCDRHADGSGRLALIYVDEDGGGARTSFDDISEMSRRFANVLKADGLARGDRVAVFLSQSLELPIVHMAAFRAALVSIPLFALFGEDALEFRLSNSGARAIVTDETGWEKLAKIRDRLPDLRNVYLIGDGTHAGTRSFWPSLRSASAEFATVDTAADDPAMIIYTSGTTGNPKGALHGHRVVLGHLPNVEMCHDFLPKPGDLMWTPADWAWIGGLINALLGGWYHGVPIVGHRARKFEAQAAMQMMADHGIRNVFLPPTALKLMRQAGVSHAGVRLRSIFTGGESLGGELLDWVRATFGIDAHEVYGQTECNLVVGSNAKLFPIRPGSMGKATPGFDVRIVDAEGNELPRGKRGIIGVRQPNPCTMIEYWKNPEATAKKYAGEFLLTGDLGVQDDDGYFWYVSREDDVITTAGYRVGPSEIEHTLMKHPAVAMSAVVGIPDPIRTEAIKAWIVLRPGFAPTDALAREIQDFVKVQLAAHEYPRFVQFVETLPMTATGKVLRRELRALG</sequence>
<protein>
    <submittedName>
        <fullName evidence="7">Acetyl-CoA synthetase</fullName>
    </submittedName>
</protein>
<reference evidence="7 8" key="1">
    <citation type="submission" date="2016-11" db="EMBL/GenBank/DDBJ databases">
        <authorList>
            <person name="Jaros S."/>
            <person name="Januszkiewicz K."/>
            <person name="Wedrychowicz H."/>
        </authorList>
    </citation>
    <scope>NUCLEOTIDE SEQUENCE [LARGE SCALE GENOMIC DNA]</scope>
    <source>
        <strain evidence="7 8">GAS138</strain>
    </source>
</reference>
<evidence type="ECO:0000256" key="3">
    <source>
        <dbReference type="ARBA" id="ARBA00022741"/>
    </source>
</evidence>
<dbReference type="SUPFAM" id="SSF56801">
    <property type="entry name" value="Acetyl-CoA synthetase-like"/>
    <property type="match status" value="1"/>
</dbReference>
<dbReference type="Pfam" id="PF00501">
    <property type="entry name" value="AMP-binding"/>
    <property type="match status" value="1"/>
</dbReference>
<dbReference type="InterPro" id="IPR051087">
    <property type="entry name" value="Mitochondrial_ACSM"/>
</dbReference>
<feature type="domain" description="AMP-dependent synthetase/ligase" evidence="5">
    <location>
        <begin position="38"/>
        <end position="398"/>
    </location>
</feature>
<comment type="similarity">
    <text evidence="1">Belongs to the ATP-dependent AMP-binding enzyme family.</text>
</comment>
<dbReference type="FunFam" id="3.40.50.12780:FF:000063">
    <property type="entry name" value="Acetyl-coenzyme A synthetase"/>
    <property type="match status" value="1"/>
</dbReference>
<dbReference type="GO" id="GO:0005524">
    <property type="term" value="F:ATP binding"/>
    <property type="evidence" value="ECO:0007669"/>
    <property type="project" value="UniProtKB-KW"/>
</dbReference>
<evidence type="ECO:0000256" key="4">
    <source>
        <dbReference type="ARBA" id="ARBA00022840"/>
    </source>
</evidence>